<dbReference type="GO" id="GO:0005975">
    <property type="term" value="P:carbohydrate metabolic process"/>
    <property type="evidence" value="ECO:0007669"/>
    <property type="project" value="InterPro"/>
</dbReference>
<dbReference type="Pfam" id="PF00834">
    <property type="entry name" value="Ribul_P_3_epim"/>
    <property type="match status" value="1"/>
</dbReference>
<dbReference type="EMBL" id="ACZM01000001">
    <property type="protein sequence ID" value="EHG22693.1"/>
    <property type="molecule type" value="Genomic_DNA"/>
</dbReference>
<keyword evidence="2" id="KW-0413">Isomerase</keyword>
<accession>G5GLE8</accession>
<protein>
    <recommendedName>
        <fullName evidence="5">Ribulose-phosphate 3-epimerase</fullName>
    </recommendedName>
</protein>
<dbReference type="Proteomes" id="UP000004129">
    <property type="component" value="Unassembled WGS sequence"/>
</dbReference>
<sequence>MLKKREITIAPSLICADLCNLEREVRTLEEAGITTLHVDFVEPHFSPSMPIGLDIIRQLRPRTKLAFDVHVMTLMNEFFIHELIDIGVESIVFHVETERHIEKMLQIIRGAGIKAGVALNPATPLNVLDYIAPELDYVLLMLINPGYAGTAGEERVSYAAEKIRDCRCKLDAHESKARIVIDGRISFDVIPDFVKAGADVLVGGSGSVFRKGYSYAENCRVLRELLMSV</sequence>
<dbReference type="CDD" id="cd00429">
    <property type="entry name" value="RPE"/>
    <property type="match status" value="1"/>
</dbReference>
<name>G5GLE8_9FIRM</name>
<dbReference type="Gene3D" id="3.20.20.70">
    <property type="entry name" value="Aldolase class I"/>
    <property type="match status" value="1"/>
</dbReference>
<evidence type="ECO:0000313" key="3">
    <source>
        <dbReference type="EMBL" id="EHG22693.1"/>
    </source>
</evidence>
<evidence type="ECO:0000256" key="2">
    <source>
        <dbReference type="ARBA" id="ARBA00023235"/>
    </source>
</evidence>
<keyword evidence="4" id="KW-1185">Reference proteome</keyword>
<dbReference type="SUPFAM" id="SSF51366">
    <property type="entry name" value="Ribulose-phoshate binding barrel"/>
    <property type="match status" value="1"/>
</dbReference>
<dbReference type="eggNOG" id="COG0036">
    <property type="taxonomic scope" value="Bacteria"/>
</dbReference>
<keyword evidence="1" id="KW-0479">Metal-binding</keyword>
<dbReference type="InterPro" id="IPR013785">
    <property type="entry name" value="Aldolase_TIM"/>
</dbReference>
<dbReference type="InterPro" id="IPR011060">
    <property type="entry name" value="RibuloseP-bd_barrel"/>
</dbReference>
<dbReference type="STRING" id="679201.HMPREF9334_00078"/>
<gene>
    <name evidence="3" type="ORF">HMPREF9334_00078</name>
</gene>
<proteinExistence type="predicted"/>
<dbReference type="HOGENOM" id="CLU_054856_2_1_9"/>
<dbReference type="GO" id="GO:0046872">
    <property type="term" value="F:metal ion binding"/>
    <property type="evidence" value="ECO:0007669"/>
    <property type="project" value="UniProtKB-KW"/>
</dbReference>
<dbReference type="OrthoDB" id="1645589at2"/>
<evidence type="ECO:0008006" key="5">
    <source>
        <dbReference type="Google" id="ProtNLM"/>
    </source>
</evidence>
<comment type="caution">
    <text evidence="3">The sequence shown here is derived from an EMBL/GenBank/DDBJ whole genome shotgun (WGS) entry which is preliminary data.</text>
</comment>
<dbReference type="PATRIC" id="fig|679201.3.peg.77"/>
<dbReference type="PANTHER" id="PTHR11749">
    <property type="entry name" value="RIBULOSE-5-PHOSPHATE-3-EPIMERASE"/>
    <property type="match status" value="1"/>
</dbReference>
<dbReference type="GO" id="GO:0016857">
    <property type="term" value="F:racemase and epimerase activity, acting on carbohydrates and derivatives"/>
    <property type="evidence" value="ECO:0007669"/>
    <property type="project" value="InterPro"/>
</dbReference>
<dbReference type="RefSeq" id="WP_006691531.1">
    <property type="nucleotide sequence ID" value="NZ_JH376797.1"/>
</dbReference>
<dbReference type="AlphaFoldDB" id="G5GLE8"/>
<reference evidence="3 4" key="1">
    <citation type="submission" date="2011-08" db="EMBL/GenBank/DDBJ databases">
        <title>The Genome Sequence of Selenomonas infelix ATCC 43532.</title>
        <authorList>
            <consortium name="The Broad Institute Genome Sequencing Platform"/>
            <person name="Earl A."/>
            <person name="Ward D."/>
            <person name="Feldgarden M."/>
            <person name="Gevers D."/>
            <person name="Izard J."/>
            <person name="Blanton J.M."/>
            <person name="Baranova O.V."/>
            <person name="Dewhirst F.E."/>
            <person name="Young S.K."/>
            <person name="Zeng Q."/>
            <person name="Gargeya S."/>
            <person name="Fitzgerald M."/>
            <person name="Haas B."/>
            <person name="Abouelleil A."/>
            <person name="Alvarado L."/>
            <person name="Arachchi H.M."/>
            <person name="Berlin A."/>
            <person name="Brown A."/>
            <person name="Chapman S.B."/>
            <person name="Chen Z."/>
            <person name="Dunbar C."/>
            <person name="Freedman E."/>
            <person name="Gearin G."/>
            <person name="Gellesch M."/>
            <person name="Goldberg J."/>
            <person name="Griggs A."/>
            <person name="Gujja S."/>
            <person name="Heiman D."/>
            <person name="Howarth C."/>
            <person name="Larson L."/>
            <person name="Lui A."/>
            <person name="MacDonald P.J.P."/>
            <person name="Montmayeur A."/>
            <person name="Murphy C."/>
            <person name="Neiman D."/>
            <person name="Pearson M."/>
            <person name="Priest M."/>
            <person name="Roberts A."/>
            <person name="Saif S."/>
            <person name="Shea T."/>
            <person name="Shenoy N."/>
            <person name="Sisk P."/>
            <person name="Stolte C."/>
            <person name="Sykes S."/>
            <person name="Wortman J."/>
            <person name="Nusbaum C."/>
            <person name="Birren B."/>
        </authorList>
    </citation>
    <scope>NUCLEOTIDE SEQUENCE [LARGE SCALE GENOMIC DNA]</scope>
    <source>
        <strain evidence="3 4">ATCC 43532</strain>
    </source>
</reference>
<dbReference type="InterPro" id="IPR000056">
    <property type="entry name" value="Ribul_P_3_epim-like"/>
</dbReference>
<evidence type="ECO:0000313" key="4">
    <source>
        <dbReference type="Proteomes" id="UP000004129"/>
    </source>
</evidence>
<organism evidence="3 4">
    <name type="scientific">Selenomonas infelix ATCC 43532</name>
    <dbReference type="NCBI Taxonomy" id="679201"/>
    <lineage>
        <taxon>Bacteria</taxon>
        <taxon>Bacillati</taxon>
        <taxon>Bacillota</taxon>
        <taxon>Negativicutes</taxon>
        <taxon>Selenomonadales</taxon>
        <taxon>Selenomonadaceae</taxon>
        <taxon>Selenomonas</taxon>
    </lineage>
</organism>
<evidence type="ECO:0000256" key="1">
    <source>
        <dbReference type="ARBA" id="ARBA00022723"/>
    </source>
</evidence>